<protein>
    <submittedName>
        <fullName evidence="3">Uncharacterized protein LOC118406534</fullName>
    </submittedName>
</protein>
<keyword evidence="2" id="KW-1185">Reference proteome</keyword>
<feature type="region of interest" description="Disordered" evidence="1">
    <location>
        <begin position="243"/>
        <end position="337"/>
    </location>
</feature>
<feature type="compositionally biased region" description="Polar residues" evidence="1">
    <location>
        <begin position="243"/>
        <end position="257"/>
    </location>
</feature>
<feature type="compositionally biased region" description="Low complexity" evidence="1">
    <location>
        <begin position="279"/>
        <end position="296"/>
    </location>
</feature>
<name>A0A9J7HR16_BRAFL</name>
<evidence type="ECO:0000313" key="3">
    <source>
        <dbReference type="RefSeq" id="XP_035662489.1"/>
    </source>
</evidence>
<reference evidence="3" key="2">
    <citation type="submission" date="2025-08" db="UniProtKB">
        <authorList>
            <consortium name="RefSeq"/>
        </authorList>
    </citation>
    <scope>IDENTIFICATION</scope>
    <source>
        <strain evidence="3">S238N-H82</strain>
        <tissue evidence="3">Testes</tissue>
    </source>
</reference>
<reference evidence="2" key="1">
    <citation type="journal article" date="2020" name="Nat. Ecol. Evol.">
        <title>Deeply conserved synteny resolves early events in vertebrate evolution.</title>
        <authorList>
            <person name="Simakov O."/>
            <person name="Marletaz F."/>
            <person name="Yue J.X."/>
            <person name="O'Connell B."/>
            <person name="Jenkins J."/>
            <person name="Brandt A."/>
            <person name="Calef R."/>
            <person name="Tung C.H."/>
            <person name="Huang T.K."/>
            <person name="Schmutz J."/>
            <person name="Satoh N."/>
            <person name="Yu J.K."/>
            <person name="Putnam N.H."/>
            <person name="Green R.E."/>
            <person name="Rokhsar D.S."/>
        </authorList>
    </citation>
    <scope>NUCLEOTIDE SEQUENCE [LARGE SCALE GENOMIC DNA]</scope>
    <source>
        <strain evidence="2">S238N-H82</strain>
    </source>
</reference>
<dbReference type="KEGG" id="bfo:118406534"/>
<feature type="compositionally biased region" description="Basic and acidic residues" evidence="1">
    <location>
        <begin position="172"/>
        <end position="182"/>
    </location>
</feature>
<evidence type="ECO:0000256" key="1">
    <source>
        <dbReference type="SAM" id="MobiDB-lite"/>
    </source>
</evidence>
<feature type="region of interest" description="Disordered" evidence="1">
    <location>
        <begin position="159"/>
        <end position="182"/>
    </location>
</feature>
<dbReference type="Proteomes" id="UP000001554">
    <property type="component" value="Chromosome 19"/>
</dbReference>
<dbReference type="GeneID" id="118406534"/>
<dbReference type="AlphaFoldDB" id="A0A9J7HR16"/>
<organism evidence="2 3">
    <name type="scientific">Branchiostoma floridae</name>
    <name type="common">Florida lancelet</name>
    <name type="synonym">Amphioxus</name>
    <dbReference type="NCBI Taxonomy" id="7739"/>
    <lineage>
        <taxon>Eukaryota</taxon>
        <taxon>Metazoa</taxon>
        <taxon>Chordata</taxon>
        <taxon>Cephalochordata</taxon>
        <taxon>Leptocardii</taxon>
        <taxon>Amphioxiformes</taxon>
        <taxon>Branchiostomatidae</taxon>
        <taxon>Branchiostoma</taxon>
    </lineage>
</organism>
<sequence length="337" mass="37151">MASGGGGYEDQPPPDDPGLPRGFFVYGEDITAAFYTLLDITRTIIHLTDRFWEMLLCTWRFVSRCMEVVFFLTLPSSSQYCTRLRDGTIFYVIPPTGPVFPIRLTELSVERIYEQIAYSTGIPTTAFKLFKNSKEVRHFCQIANGGSVEITIPLLGGTRKRKRTDDVTPSTRHNDVPSKSVTDDSLLHAEEETCGCGGACNCLAFTSSKKANCDLPTGHVKDAVRSNRSIPYNVSTWLRSCGNQKHAQNHDGQVSHTSSEHFKSFPLRPLSRSPVITGLSPLRSSPRSPEAAESSPLRPLLRSPEAAESSPLRPLLRSPEAAESSPLRPLLPVAPFA</sequence>
<evidence type="ECO:0000313" key="2">
    <source>
        <dbReference type="Proteomes" id="UP000001554"/>
    </source>
</evidence>
<accession>A0A9J7HR16</accession>
<proteinExistence type="predicted"/>
<dbReference type="RefSeq" id="XP_035662489.1">
    <property type="nucleotide sequence ID" value="XM_035806596.1"/>
</dbReference>
<gene>
    <name evidence="3" type="primary">LOC118406534</name>
</gene>